<comment type="caution">
    <text evidence="2">The sequence shown here is derived from an EMBL/GenBank/DDBJ whole genome shotgun (WGS) entry which is preliminary data.</text>
</comment>
<dbReference type="PRINTS" id="PR01438">
    <property type="entry name" value="UNVRSLSTRESS"/>
</dbReference>
<dbReference type="PANTHER" id="PTHR31964:SF113">
    <property type="entry name" value="USPA DOMAIN-CONTAINING PROTEIN"/>
    <property type="match status" value="1"/>
</dbReference>
<feature type="domain" description="UspA" evidence="1">
    <location>
        <begin position="7"/>
        <end position="62"/>
    </location>
</feature>
<dbReference type="Gene3D" id="3.40.50.620">
    <property type="entry name" value="HUPs"/>
    <property type="match status" value="1"/>
</dbReference>
<dbReference type="InterPro" id="IPR006016">
    <property type="entry name" value="UspA"/>
</dbReference>
<dbReference type="EMBL" id="MCFG01000145">
    <property type="protein sequence ID" value="ORX80442.1"/>
    <property type="molecule type" value="Genomic_DNA"/>
</dbReference>
<dbReference type="InterPro" id="IPR006015">
    <property type="entry name" value="Universal_stress_UspA"/>
</dbReference>
<dbReference type="STRING" id="1754192.A0A1Y1X410"/>
<dbReference type="Proteomes" id="UP000193944">
    <property type="component" value="Unassembled WGS sequence"/>
</dbReference>
<reference evidence="2 3" key="1">
    <citation type="submission" date="2016-08" db="EMBL/GenBank/DDBJ databases">
        <title>A Parts List for Fungal Cellulosomes Revealed by Comparative Genomics.</title>
        <authorList>
            <consortium name="DOE Joint Genome Institute"/>
            <person name="Haitjema C.H."/>
            <person name="Gilmore S.P."/>
            <person name="Henske J.K."/>
            <person name="Solomon K.V."/>
            <person name="De Groot R."/>
            <person name="Kuo A."/>
            <person name="Mondo S.J."/>
            <person name="Salamov A.A."/>
            <person name="Labutti K."/>
            <person name="Zhao Z."/>
            <person name="Chiniquy J."/>
            <person name="Barry K."/>
            <person name="Brewer H.M."/>
            <person name="Purvine S.O."/>
            <person name="Wright A.T."/>
            <person name="Boxma B."/>
            <person name="Van Alen T."/>
            <person name="Hackstein J.H."/>
            <person name="Baker S.E."/>
            <person name="Grigoriev I.V."/>
            <person name="O'Malley M.A."/>
        </authorList>
    </citation>
    <scope>NUCLEOTIDE SEQUENCE [LARGE SCALE GENOMIC DNA]</scope>
    <source>
        <strain evidence="2 3">S4</strain>
    </source>
</reference>
<dbReference type="OrthoDB" id="843225at2759"/>
<keyword evidence="3" id="KW-1185">Reference proteome</keyword>
<gene>
    <name evidence="2" type="ORF">BCR32DRAFT_204630</name>
</gene>
<feature type="non-terminal residue" evidence="2">
    <location>
        <position position="1"/>
    </location>
</feature>
<dbReference type="AlphaFoldDB" id="A0A1Y1X410"/>
<proteinExistence type="predicted"/>
<dbReference type="InterPro" id="IPR014729">
    <property type="entry name" value="Rossmann-like_a/b/a_fold"/>
</dbReference>
<dbReference type="CDD" id="cd23659">
    <property type="entry name" value="USP_At3g01520-like"/>
    <property type="match status" value="1"/>
</dbReference>
<protein>
    <submittedName>
        <fullName evidence="2">Adenine nucleotide alpha hydrolases-like protein</fullName>
    </submittedName>
</protein>
<reference evidence="2 3" key="2">
    <citation type="submission" date="2016-08" db="EMBL/GenBank/DDBJ databases">
        <title>Pervasive Adenine N6-methylation of Active Genes in Fungi.</title>
        <authorList>
            <consortium name="DOE Joint Genome Institute"/>
            <person name="Mondo S.J."/>
            <person name="Dannebaum R.O."/>
            <person name="Kuo R.C."/>
            <person name="Labutti K."/>
            <person name="Haridas S."/>
            <person name="Kuo A."/>
            <person name="Salamov A."/>
            <person name="Ahrendt S.R."/>
            <person name="Lipzen A."/>
            <person name="Sullivan W."/>
            <person name="Andreopoulos W.B."/>
            <person name="Clum A."/>
            <person name="Lindquist E."/>
            <person name="Daum C."/>
            <person name="Ramamoorthy G.K."/>
            <person name="Gryganskyi A."/>
            <person name="Culley D."/>
            <person name="Magnuson J.K."/>
            <person name="James T.Y."/>
            <person name="O'Malley M.A."/>
            <person name="Stajich J.E."/>
            <person name="Spatafora J.W."/>
            <person name="Visel A."/>
            <person name="Grigoriev I.V."/>
        </authorList>
    </citation>
    <scope>NUCLEOTIDE SEQUENCE [LARGE SCALE GENOMIC DNA]</scope>
    <source>
        <strain evidence="2 3">S4</strain>
    </source>
</reference>
<name>A0A1Y1X410_9FUNG</name>
<evidence type="ECO:0000313" key="3">
    <source>
        <dbReference type="Proteomes" id="UP000193944"/>
    </source>
</evidence>
<keyword evidence="2" id="KW-0378">Hydrolase</keyword>
<organism evidence="2 3">
    <name type="scientific">Anaeromyces robustus</name>
    <dbReference type="NCBI Taxonomy" id="1754192"/>
    <lineage>
        <taxon>Eukaryota</taxon>
        <taxon>Fungi</taxon>
        <taxon>Fungi incertae sedis</taxon>
        <taxon>Chytridiomycota</taxon>
        <taxon>Chytridiomycota incertae sedis</taxon>
        <taxon>Neocallimastigomycetes</taxon>
        <taxon>Neocallimastigales</taxon>
        <taxon>Neocallimastigaceae</taxon>
        <taxon>Anaeromyces</taxon>
    </lineage>
</organism>
<dbReference type="Pfam" id="PF00582">
    <property type="entry name" value="Usp"/>
    <property type="match status" value="1"/>
</dbReference>
<sequence length="68" mass="7347">FSCKAVSMKGEPKIEIVRKANEIGADLLIMGSRGMGSFKKMFVGSVSEYCVNNADCPVLIVKNTPKHA</sequence>
<evidence type="ECO:0000313" key="2">
    <source>
        <dbReference type="EMBL" id="ORX80442.1"/>
    </source>
</evidence>
<dbReference type="SUPFAM" id="SSF52402">
    <property type="entry name" value="Adenine nucleotide alpha hydrolases-like"/>
    <property type="match status" value="1"/>
</dbReference>
<evidence type="ECO:0000259" key="1">
    <source>
        <dbReference type="Pfam" id="PF00582"/>
    </source>
</evidence>
<dbReference type="GO" id="GO:0016787">
    <property type="term" value="F:hydrolase activity"/>
    <property type="evidence" value="ECO:0007669"/>
    <property type="project" value="UniProtKB-KW"/>
</dbReference>
<dbReference type="PANTHER" id="PTHR31964">
    <property type="entry name" value="ADENINE NUCLEOTIDE ALPHA HYDROLASES-LIKE SUPERFAMILY PROTEIN"/>
    <property type="match status" value="1"/>
</dbReference>
<accession>A0A1Y1X410</accession>